<dbReference type="InterPro" id="IPR000835">
    <property type="entry name" value="HTH_MarR-typ"/>
</dbReference>
<dbReference type="Proteomes" id="UP000466307">
    <property type="component" value="Unassembled WGS sequence"/>
</dbReference>
<organism evidence="2 3">
    <name type="scientific">Gordonia desulfuricans</name>
    <dbReference type="NCBI Taxonomy" id="89051"/>
    <lineage>
        <taxon>Bacteria</taxon>
        <taxon>Bacillati</taxon>
        <taxon>Actinomycetota</taxon>
        <taxon>Actinomycetes</taxon>
        <taxon>Mycobacteriales</taxon>
        <taxon>Gordoniaceae</taxon>
        <taxon>Gordonia</taxon>
    </lineage>
</organism>
<dbReference type="Gene3D" id="1.10.10.10">
    <property type="entry name" value="Winged helix-like DNA-binding domain superfamily/Winged helix DNA-binding domain"/>
    <property type="match status" value="1"/>
</dbReference>
<dbReference type="Pfam" id="PF12802">
    <property type="entry name" value="MarR_2"/>
    <property type="match status" value="1"/>
</dbReference>
<sequence>MSSGTASSGAGSDDDHAPWPSPLIRDLVDELRRFNRRKTEFYAESVLEASAFAIMLVLSDGRARTLRELTEELGLEQSTVNRQVNNAIKHGYLERFEVAGSLSRFVRPTDTGREAFHHDGMLRAARIEATFADLAPGTPEGLLRELRAFNQAYDRRVLRETGKDVEATGEHRRYG</sequence>
<evidence type="ECO:0000259" key="1">
    <source>
        <dbReference type="Pfam" id="PF12802"/>
    </source>
</evidence>
<gene>
    <name evidence="2" type="ORF">GYA93_15320</name>
</gene>
<evidence type="ECO:0000313" key="2">
    <source>
        <dbReference type="EMBL" id="NDK90943.1"/>
    </source>
</evidence>
<keyword evidence="3" id="KW-1185">Reference proteome</keyword>
<dbReference type="AlphaFoldDB" id="A0A7K3LRR1"/>
<feature type="domain" description="HTH marR-type" evidence="1">
    <location>
        <begin position="50"/>
        <end position="95"/>
    </location>
</feature>
<comment type="caution">
    <text evidence="2">The sequence shown here is derived from an EMBL/GenBank/DDBJ whole genome shotgun (WGS) entry which is preliminary data.</text>
</comment>
<protein>
    <submittedName>
        <fullName evidence="2">Winged helix-turn-helix transcriptional regulator</fullName>
    </submittedName>
</protein>
<dbReference type="GO" id="GO:0003700">
    <property type="term" value="F:DNA-binding transcription factor activity"/>
    <property type="evidence" value="ECO:0007669"/>
    <property type="project" value="InterPro"/>
</dbReference>
<evidence type="ECO:0000313" key="3">
    <source>
        <dbReference type="Proteomes" id="UP000466307"/>
    </source>
</evidence>
<dbReference type="EMBL" id="JAADZU010000051">
    <property type="protein sequence ID" value="NDK90943.1"/>
    <property type="molecule type" value="Genomic_DNA"/>
</dbReference>
<proteinExistence type="predicted"/>
<accession>A0A7K3LRR1</accession>
<dbReference type="InterPro" id="IPR036390">
    <property type="entry name" value="WH_DNA-bd_sf"/>
</dbReference>
<reference evidence="2 3" key="1">
    <citation type="submission" date="2020-01" db="EMBL/GenBank/DDBJ databases">
        <title>Investigation of new actinobacteria for the biodesulphurisation of diesel fuel.</title>
        <authorList>
            <person name="Athi Narayanan S.M."/>
        </authorList>
    </citation>
    <scope>NUCLEOTIDE SEQUENCE [LARGE SCALE GENOMIC DNA]</scope>
    <source>
        <strain evidence="2 3">213E</strain>
    </source>
</reference>
<name>A0A7K3LRR1_9ACTN</name>
<dbReference type="SUPFAM" id="SSF46785">
    <property type="entry name" value="Winged helix' DNA-binding domain"/>
    <property type="match status" value="1"/>
</dbReference>
<dbReference type="InterPro" id="IPR036388">
    <property type="entry name" value="WH-like_DNA-bd_sf"/>
</dbReference>